<gene>
    <name evidence="1" type="ORF">ASR47_101318</name>
</gene>
<name>A0A1A7C6M0_9BURK</name>
<evidence type="ECO:0000313" key="2">
    <source>
        <dbReference type="Proteomes" id="UP000092713"/>
    </source>
</evidence>
<proteinExistence type="predicted"/>
<keyword evidence="2" id="KW-1185">Reference proteome</keyword>
<accession>A0A1A7C6M0</accession>
<reference evidence="1 2" key="1">
    <citation type="submission" date="2016-04" db="EMBL/GenBank/DDBJ databases">
        <title>Draft genome sequence of Janthinobacterium psychrotolerans sp. nov., isolated from freshwater sediments in Denmark.</title>
        <authorList>
            <person name="Gong X."/>
            <person name="Skrivergaard S."/>
            <person name="Korsgaard B.S."/>
            <person name="Schreiber L."/>
            <person name="Marshall I.P."/>
            <person name="Finster K."/>
            <person name="Schramm A."/>
        </authorList>
    </citation>
    <scope>NUCLEOTIDE SEQUENCE [LARGE SCALE GENOMIC DNA]</scope>
    <source>
        <strain evidence="1 2">S3-2</strain>
    </source>
</reference>
<comment type="caution">
    <text evidence="1">The sequence shown here is derived from an EMBL/GenBank/DDBJ whole genome shotgun (WGS) entry which is preliminary data.</text>
</comment>
<evidence type="ECO:0000313" key="1">
    <source>
        <dbReference type="EMBL" id="OBV39963.1"/>
    </source>
</evidence>
<organism evidence="1 2">
    <name type="scientific">Janthinobacterium psychrotolerans</name>
    <dbReference type="NCBI Taxonomy" id="1747903"/>
    <lineage>
        <taxon>Bacteria</taxon>
        <taxon>Pseudomonadati</taxon>
        <taxon>Pseudomonadota</taxon>
        <taxon>Betaproteobacteria</taxon>
        <taxon>Burkholderiales</taxon>
        <taxon>Oxalobacteraceae</taxon>
        <taxon>Janthinobacterium</taxon>
    </lineage>
</organism>
<sequence length="38" mass="4130">MSRLIPISFGAFQISLAGAAMYLLCSADVLHQSAVYFH</sequence>
<dbReference type="AlphaFoldDB" id="A0A1A7C6M0"/>
<dbReference type="Proteomes" id="UP000092713">
    <property type="component" value="Unassembled WGS sequence"/>
</dbReference>
<dbReference type="EMBL" id="LOCQ01000050">
    <property type="protein sequence ID" value="OBV39963.1"/>
    <property type="molecule type" value="Genomic_DNA"/>
</dbReference>
<protein>
    <submittedName>
        <fullName evidence="1">Uncharacterized protein</fullName>
    </submittedName>
</protein>